<dbReference type="Pfam" id="PF20151">
    <property type="entry name" value="DUF6533"/>
    <property type="match status" value="1"/>
</dbReference>
<protein>
    <recommendedName>
        <fullName evidence="2">DUF6533 domain-containing protein</fullName>
    </recommendedName>
</protein>
<sequence>MAFVVTVDEATTTYDLRVIRYFYLAAFVLPAYDILLTMDLEVRYIWKVWQSRTAVWYLFLRYSSLAVRIMTLVTFYFAAFEPAVCRIHFNVTNRCNKLNTTNRLLIVMQEVIALTTLVLTGTLIFRVLAMYSFDRRLLGFLAAVVILGLSLGIWLAIPTHSAPVLSPPPTGCMGPQLHHELVIDGILFALTMYRAYMSYDRGIPSGSLWRTFVRDGAVLSVAMICRLMLNLHEAADMTSGSLPATTHSLHFARPSRNWS</sequence>
<dbReference type="AlphaFoldDB" id="A0AAV9Z5M3"/>
<feature type="domain" description="DUF6533" evidence="2">
    <location>
        <begin position="21"/>
        <end position="65"/>
    </location>
</feature>
<gene>
    <name evidence="3" type="ORF">R3P38DRAFT_3336651</name>
</gene>
<feature type="transmembrane region" description="Helical" evidence="1">
    <location>
        <begin position="21"/>
        <end position="42"/>
    </location>
</feature>
<reference evidence="3 4" key="1">
    <citation type="journal article" date="2024" name="J Genomics">
        <title>Draft genome sequencing and assembly of Favolaschia claudopus CIRM-BRFM 2984 isolated from oak limbs.</title>
        <authorList>
            <person name="Navarro D."/>
            <person name="Drula E."/>
            <person name="Chaduli D."/>
            <person name="Cazenave R."/>
            <person name="Ahrendt S."/>
            <person name="Wang J."/>
            <person name="Lipzen A."/>
            <person name="Daum C."/>
            <person name="Barry K."/>
            <person name="Grigoriev I.V."/>
            <person name="Favel A."/>
            <person name="Rosso M.N."/>
            <person name="Martin F."/>
        </authorList>
    </citation>
    <scope>NUCLEOTIDE SEQUENCE [LARGE SCALE GENOMIC DNA]</scope>
    <source>
        <strain evidence="3 4">CIRM-BRFM 2984</strain>
    </source>
</reference>
<feature type="transmembrane region" description="Helical" evidence="1">
    <location>
        <begin position="104"/>
        <end position="125"/>
    </location>
</feature>
<accession>A0AAV9Z5M3</accession>
<proteinExistence type="predicted"/>
<evidence type="ECO:0000259" key="2">
    <source>
        <dbReference type="Pfam" id="PF20151"/>
    </source>
</evidence>
<keyword evidence="1" id="KW-0472">Membrane</keyword>
<keyword evidence="4" id="KW-1185">Reference proteome</keyword>
<dbReference type="EMBL" id="JAWWNJ010000205">
    <property type="protein sequence ID" value="KAK6971779.1"/>
    <property type="molecule type" value="Genomic_DNA"/>
</dbReference>
<evidence type="ECO:0000313" key="4">
    <source>
        <dbReference type="Proteomes" id="UP001362999"/>
    </source>
</evidence>
<comment type="caution">
    <text evidence="3">The sequence shown here is derived from an EMBL/GenBank/DDBJ whole genome shotgun (WGS) entry which is preliminary data.</text>
</comment>
<keyword evidence="1" id="KW-0812">Transmembrane</keyword>
<feature type="transmembrane region" description="Helical" evidence="1">
    <location>
        <begin position="137"/>
        <end position="157"/>
    </location>
</feature>
<dbReference type="Proteomes" id="UP001362999">
    <property type="component" value="Unassembled WGS sequence"/>
</dbReference>
<evidence type="ECO:0000256" key="1">
    <source>
        <dbReference type="SAM" id="Phobius"/>
    </source>
</evidence>
<feature type="transmembrane region" description="Helical" evidence="1">
    <location>
        <begin position="54"/>
        <end position="79"/>
    </location>
</feature>
<dbReference type="InterPro" id="IPR045340">
    <property type="entry name" value="DUF6533"/>
</dbReference>
<keyword evidence="1" id="KW-1133">Transmembrane helix</keyword>
<organism evidence="3 4">
    <name type="scientific">Favolaschia claudopus</name>
    <dbReference type="NCBI Taxonomy" id="2862362"/>
    <lineage>
        <taxon>Eukaryota</taxon>
        <taxon>Fungi</taxon>
        <taxon>Dikarya</taxon>
        <taxon>Basidiomycota</taxon>
        <taxon>Agaricomycotina</taxon>
        <taxon>Agaricomycetes</taxon>
        <taxon>Agaricomycetidae</taxon>
        <taxon>Agaricales</taxon>
        <taxon>Marasmiineae</taxon>
        <taxon>Mycenaceae</taxon>
        <taxon>Favolaschia</taxon>
    </lineage>
</organism>
<name>A0AAV9Z5M3_9AGAR</name>
<evidence type="ECO:0000313" key="3">
    <source>
        <dbReference type="EMBL" id="KAK6971779.1"/>
    </source>
</evidence>